<dbReference type="PANTHER" id="PTHR43684:SF12">
    <property type="entry name" value="ENOYL-COA ISOMERASE"/>
    <property type="match status" value="1"/>
</dbReference>
<organism evidence="2 3">
    <name type="scientific">Cyanidium caldarium</name>
    <name type="common">Red alga</name>
    <dbReference type="NCBI Taxonomy" id="2771"/>
    <lineage>
        <taxon>Eukaryota</taxon>
        <taxon>Rhodophyta</taxon>
        <taxon>Bangiophyceae</taxon>
        <taxon>Cyanidiales</taxon>
        <taxon>Cyanidiaceae</taxon>
        <taxon>Cyanidium</taxon>
    </lineage>
</organism>
<feature type="compositionally biased region" description="Polar residues" evidence="1">
    <location>
        <begin position="20"/>
        <end position="34"/>
    </location>
</feature>
<dbReference type="Pfam" id="PF00378">
    <property type="entry name" value="ECH_1"/>
    <property type="match status" value="1"/>
</dbReference>
<evidence type="ECO:0000313" key="2">
    <source>
        <dbReference type="EMBL" id="KAK4537403.1"/>
    </source>
</evidence>
<dbReference type="AlphaFoldDB" id="A0AAV9IYK5"/>
<keyword evidence="3" id="KW-1185">Reference proteome</keyword>
<accession>A0AAV9IYK5</accession>
<gene>
    <name evidence="2" type="ORF">CDCA_CDCA12G3428</name>
</gene>
<dbReference type="PANTHER" id="PTHR43684">
    <property type="match status" value="1"/>
</dbReference>
<reference evidence="2 3" key="1">
    <citation type="submission" date="2022-07" db="EMBL/GenBank/DDBJ databases">
        <title>Genome-wide signatures of adaptation to extreme environments.</title>
        <authorList>
            <person name="Cho C.H."/>
            <person name="Yoon H.S."/>
        </authorList>
    </citation>
    <scope>NUCLEOTIDE SEQUENCE [LARGE SCALE GENOMIC DNA]</scope>
    <source>
        <strain evidence="2 3">DBV 063 E5</strain>
    </source>
</reference>
<protein>
    <recommendedName>
        <fullName evidence="4">Enoyl-CoA hydratase</fullName>
    </recommendedName>
</protein>
<name>A0AAV9IYK5_CYACA</name>
<dbReference type="InterPro" id="IPR051053">
    <property type="entry name" value="ECH/Chromodomain_protein"/>
</dbReference>
<evidence type="ECO:0000313" key="3">
    <source>
        <dbReference type="Proteomes" id="UP001301350"/>
    </source>
</evidence>
<feature type="region of interest" description="Disordered" evidence="1">
    <location>
        <begin position="1"/>
        <end position="41"/>
    </location>
</feature>
<dbReference type="CDD" id="cd06558">
    <property type="entry name" value="crotonase-like"/>
    <property type="match status" value="1"/>
</dbReference>
<dbReference type="InterPro" id="IPR029045">
    <property type="entry name" value="ClpP/crotonase-like_dom_sf"/>
</dbReference>
<dbReference type="Proteomes" id="UP001301350">
    <property type="component" value="Unassembled WGS sequence"/>
</dbReference>
<dbReference type="EMBL" id="JANCYW010000012">
    <property type="protein sequence ID" value="KAK4537403.1"/>
    <property type="molecule type" value="Genomic_DNA"/>
</dbReference>
<comment type="caution">
    <text evidence="2">The sequence shown here is derived from an EMBL/GenBank/DDBJ whole genome shotgun (WGS) entry which is preliminary data.</text>
</comment>
<dbReference type="Gene3D" id="3.90.226.10">
    <property type="entry name" value="2-enoyl-CoA Hydratase, Chain A, domain 1"/>
    <property type="match status" value="1"/>
</dbReference>
<dbReference type="InterPro" id="IPR001753">
    <property type="entry name" value="Enoyl-CoA_hydra/iso"/>
</dbReference>
<evidence type="ECO:0000256" key="1">
    <source>
        <dbReference type="SAM" id="MobiDB-lite"/>
    </source>
</evidence>
<dbReference type="SUPFAM" id="SSF52096">
    <property type="entry name" value="ClpP/crotonase"/>
    <property type="match status" value="1"/>
</dbReference>
<evidence type="ECO:0008006" key="4">
    <source>
        <dbReference type="Google" id="ProtNLM"/>
    </source>
</evidence>
<proteinExistence type="predicted"/>
<sequence>MDDPTRPAANPSPSDAHAQPQASLSLTRAPTSSSRHLHDRWRAATGPPNSCVYTVRCEALRSVLIVINRPRVLNALNDAAYTELSEALEAAARDEHLLCAILAGAPESRYFCAGQDVNEVHSALLFPLDKLLRRPVVRFMRAAIDFPKPLLAAVHGPAVGIGFTMLLHCDAVYARAQAHFRLPFLDMGVVPEFCSSIYLEAALGGHRTLATEMLLMQRRVTAEQLAAAGHLFRRDTLFDTHDALWSAVEEGVARMASVPFAERALPMYKDLMSGAADGRRRKHEVLEAELQRIAERAANGDVDRAPSRLRARLT</sequence>